<feature type="compositionally biased region" description="Low complexity" evidence="1">
    <location>
        <begin position="12"/>
        <end position="22"/>
    </location>
</feature>
<feature type="region of interest" description="Disordered" evidence="1">
    <location>
        <begin position="1"/>
        <end position="22"/>
    </location>
</feature>
<protein>
    <submittedName>
        <fullName evidence="2">Uncharacterized protein</fullName>
    </submittedName>
</protein>
<sequence>MPGPPAPTRLRPAGAGCAGAAPGSPRLRPKLPSWAVCFLSVHRQQCPLRCWASRAMACAPTCLPPACRDPCGALTHLQHLSSFLLSPPTPGSSASVARSLPGVPPSLLPSPHRSLPAAAPIRGIRLSMVAGDRCLPSPGCSPSTGRPPGAKPPPP</sequence>
<reference evidence="2" key="1">
    <citation type="submission" date="2023-04" db="EMBL/GenBank/DDBJ databases">
        <authorList>
            <consortium name="ELIXIR-Norway"/>
        </authorList>
    </citation>
    <scope>NUCLEOTIDE SEQUENCE [LARGE SCALE GENOMIC DNA]</scope>
</reference>
<organism evidence="2 3">
    <name type="scientific">Rangifer tarandus platyrhynchus</name>
    <name type="common">Svalbard reindeer</name>
    <dbReference type="NCBI Taxonomy" id="3082113"/>
    <lineage>
        <taxon>Eukaryota</taxon>
        <taxon>Metazoa</taxon>
        <taxon>Chordata</taxon>
        <taxon>Craniata</taxon>
        <taxon>Vertebrata</taxon>
        <taxon>Euteleostomi</taxon>
        <taxon>Mammalia</taxon>
        <taxon>Eutheria</taxon>
        <taxon>Laurasiatheria</taxon>
        <taxon>Artiodactyla</taxon>
        <taxon>Ruminantia</taxon>
        <taxon>Pecora</taxon>
        <taxon>Cervidae</taxon>
        <taxon>Odocoileinae</taxon>
        <taxon>Rangifer</taxon>
    </lineage>
</organism>
<evidence type="ECO:0000313" key="3">
    <source>
        <dbReference type="Proteomes" id="UP001176941"/>
    </source>
</evidence>
<evidence type="ECO:0000256" key="1">
    <source>
        <dbReference type="SAM" id="MobiDB-lite"/>
    </source>
</evidence>
<feature type="region of interest" description="Disordered" evidence="1">
    <location>
        <begin position="135"/>
        <end position="155"/>
    </location>
</feature>
<name>A0ABN8ZME7_RANTA</name>
<dbReference type="EMBL" id="OX459969">
    <property type="protein sequence ID" value="CAI9173386.1"/>
    <property type="molecule type" value="Genomic_DNA"/>
</dbReference>
<proteinExistence type="predicted"/>
<accession>A0ABN8ZME7</accession>
<keyword evidence="3" id="KW-1185">Reference proteome</keyword>
<dbReference type="Proteomes" id="UP001176941">
    <property type="component" value="Chromosome 33"/>
</dbReference>
<evidence type="ECO:0000313" key="2">
    <source>
        <dbReference type="EMBL" id="CAI9173386.1"/>
    </source>
</evidence>
<gene>
    <name evidence="2" type="ORF">MRATA1EN1_LOCUS22348</name>
</gene>